<sequence length="117" mass="12804">MDLQLCVCRVVQWKRKQERFNIHRLFKGVEDDEALQAMNERVASTSLDQIPVIPIALPHKQNSQYPAPSATVTLHGLHGTAAMHVVHELASANTAPSAVVIGGESKEAPVMDPAEEE</sequence>
<protein>
    <submittedName>
        <fullName evidence="1">Uncharacterized protein</fullName>
    </submittedName>
</protein>
<dbReference type="AlphaFoldDB" id="A0A843TIQ8"/>
<evidence type="ECO:0000313" key="1">
    <source>
        <dbReference type="EMBL" id="MQL70731.1"/>
    </source>
</evidence>
<feature type="non-terminal residue" evidence="1">
    <location>
        <position position="117"/>
    </location>
</feature>
<name>A0A843TIQ8_COLES</name>
<proteinExistence type="predicted"/>
<accession>A0A843TIQ8</accession>
<comment type="caution">
    <text evidence="1">The sequence shown here is derived from an EMBL/GenBank/DDBJ whole genome shotgun (WGS) entry which is preliminary data.</text>
</comment>
<keyword evidence="2" id="KW-1185">Reference proteome</keyword>
<evidence type="ECO:0000313" key="2">
    <source>
        <dbReference type="Proteomes" id="UP000652761"/>
    </source>
</evidence>
<gene>
    <name evidence="1" type="ORF">Taro_003053</name>
</gene>
<dbReference type="Proteomes" id="UP000652761">
    <property type="component" value="Unassembled WGS sequence"/>
</dbReference>
<dbReference type="EMBL" id="NMUH01000077">
    <property type="protein sequence ID" value="MQL70731.1"/>
    <property type="molecule type" value="Genomic_DNA"/>
</dbReference>
<reference evidence="1" key="1">
    <citation type="submission" date="2017-07" db="EMBL/GenBank/DDBJ databases">
        <title>Taro Niue Genome Assembly and Annotation.</title>
        <authorList>
            <person name="Atibalentja N."/>
            <person name="Keating K."/>
            <person name="Fields C.J."/>
        </authorList>
    </citation>
    <scope>NUCLEOTIDE SEQUENCE</scope>
    <source>
        <strain evidence="1">Niue_2</strain>
        <tissue evidence="1">Leaf</tissue>
    </source>
</reference>
<organism evidence="1 2">
    <name type="scientific">Colocasia esculenta</name>
    <name type="common">Wild taro</name>
    <name type="synonym">Arum esculentum</name>
    <dbReference type="NCBI Taxonomy" id="4460"/>
    <lineage>
        <taxon>Eukaryota</taxon>
        <taxon>Viridiplantae</taxon>
        <taxon>Streptophyta</taxon>
        <taxon>Embryophyta</taxon>
        <taxon>Tracheophyta</taxon>
        <taxon>Spermatophyta</taxon>
        <taxon>Magnoliopsida</taxon>
        <taxon>Liliopsida</taxon>
        <taxon>Araceae</taxon>
        <taxon>Aroideae</taxon>
        <taxon>Colocasieae</taxon>
        <taxon>Colocasia</taxon>
    </lineage>
</organism>